<comment type="caution">
    <text evidence="5">The sequence shown here is derived from an EMBL/GenBank/DDBJ whole genome shotgun (WGS) entry which is preliminary data.</text>
</comment>
<proteinExistence type="predicted"/>
<sequence length="143" mass="16808">MSYNREESLNYLLTKVFKLRHIKLHTMLTELGMHPGQHSILFLLWEKDGQTQKELCNGVMIKPSSITVVLGRMEKSGLITRKTDVDDKRVSRVYLTEKGKKIQKEVEEALMKIEEKCYGNFTETEKKQYKDFLLRIKANLEKK</sequence>
<dbReference type="InterPro" id="IPR036388">
    <property type="entry name" value="WH-like_DNA-bd_sf"/>
</dbReference>
<keyword evidence="1" id="KW-0805">Transcription regulation</keyword>
<evidence type="ECO:0000256" key="1">
    <source>
        <dbReference type="ARBA" id="ARBA00023015"/>
    </source>
</evidence>
<dbReference type="SUPFAM" id="SSF46785">
    <property type="entry name" value="Winged helix' DNA-binding domain"/>
    <property type="match status" value="1"/>
</dbReference>
<keyword evidence="2" id="KW-0238">DNA-binding</keyword>
<dbReference type="PROSITE" id="PS50995">
    <property type="entry name" value="HTH_MARR_2"/>
    <property type="match status" value="1"/>
</dbReference>
<dbReference type="OrthoDB" id="6400170at2"/>
<gene>
    <name evidence="5" type="ORF">EDC18_1178</name>
</gene>
<dbReference type="InterPro" id="IPR036390">
    <property type="entry name" value="WH_DNA-bd_sf"/>
</dbReference>
<keyword evidence="3" id="KW-0804">Transcription</keyword>
<feature type="domain" description="HTH marR-type" evidence="4">
    <location>
        <begin position="6"/>
        <end position="138"/>
    </location>
</feature>
<dbReference type="Pfam" id="PF01047">
    <property type="entry name" value="MarR"/>
    <property type="match status" value="1"/>
</dbReference>
<dbReference type="PANTHER" id="PTHR42756">
    <property type="entry name" value="TRANSCRIPTIONAL REGULATOR, MARR"/>
    <property type="match status" value="1"/>
</dbReference>
<evidence type="ECO:0000259" key="4">
    <source>
        <dbReference type="PROSITE" id="PS50995"/>
    </source>
</evidence>
<organism evidence="5 6">
    <name type="scientific">Natranaerovirga pectinivora</name>
    <dbReference type="NCBI Taxonomy" id="682400"/>
    <lineage>
        <taxon>Bacteria</taxon>
        <taxon>Bacillati</taxon>
        <taxon>Bacillota</taxon>
        <taxon>Clostridia</taxon>
        <taxon>Lachnospirales</taxon>
        <taxon>Natranaerovirgaceae</taxon>
        <taxon>Natranaerovirga</taxon>
    </lineage>
</organism>
<dbReference type="PRINTS" id="PR00598">
    <property type="entry name" value="HTHMARR"/>
</dbReference>
<evidence type="ECO:0000313" key="5">
    <source>
        <dbReference type="EMBL" id="TCT11639.1"/>
    </source>
</evidence>
<dbReference type="EMBL" id="SMAL01000017">
    <property type="protein sequence ID" value="TCT11639.1"/>
    <property type="molecule type" value="Genomic_DNA"/>
</dbReference>
<dbReference type="Proteomes" id="UP000294902">
    <property type="component" value="Unassembled WGS sequence"/>
</dbReference>
<accession>A0A4R3MGZ5</accession>
<dbReference type="InterPro" id="IPR000835">
    <property type="entry name" value="HTH_MarR-typ"/>
</dbReference>
<reference evidence="5 6" key="1">
    <citation type="submission" date="2019-03" db="EMBL/GenBank/DDBJ databases">
        <title>Genomic Encyclopedia of Type Strains, Phase IV (KMG-IV): sequencing the most valuable type-strain genomes for metagenomic binning, comparative biology and taxonomic classification.</title>
        <authorList>
            <person name="Goeker M."/>
        </authorList>
    </citation>
    <scope>NUCLEOTIDE SEQUENCE [LARGE SCALE GENOMIC DNA]</scope>
    <source>
        <strain evidence="5 6">DSM 24629</strain>
    </source>
</reference>
<dbReference type="RefSeq" id="WP_132254187.1">
    <property type="nucleotide sequence ID" value="NZ_SMAL01000017.1"/>
</dbReference>
<dbReference type="PANTHER" id="PTHR42756:SF1">
    <property type="entry name" value="TRANSCRIPTIONAL REPRESSOR OF EMRAB OPERON"/>
    <property type="match status" value="1"/>
</dbReference>
<evidence type="ECO:0000313" key="6">
    <source>
        <dbReference type="Proteomes" id="UP000294902"/>
    </source>
</evidence>
<evidence type="ECO:0000256" key="2">
    <source>
        <dbReference type="ARBA" id="ARBA00023125"/>
    </source>
</evidence>
<evidence type="ECO:0000256" key="3">
    <source>
        <dbReference type="ARBA" id="ARBA00023163"/>
    </source>
</evidence>
<keyword evidence="6" id="KW-1185">Reference proteome</keyword>
<protein>
    <submittedName>
        <fullName evidence="5">MarR family transcriptional regulator</fullName>
    </submittedName>
</protein>
<dbReference type="GO" id="GO:0003677">
    <property type="term" value="F:DNA binding"/>
    <property type="evidence" value="ECO:0007669"/>
    <property type="project" value="UniProtKB-KW"/>
</dbReference>
<dbReference type="GO" id="GO:0003700">
    <property type="term" value="F:DNA-binding transcription factor activity"/>
    <property type="evidence" value="ECO:0007669"/>
    <property type="project" value="InterPro"/>
</dbReference>
<dbReference type="SMART" id="SM00347">
    <property type="entry name" value="HTH_MARR"/>
    <property type="match status" value="1"/>
</dbReference>
<dbReference type="Gene3D" id="1.10.10.10">
    <property type="entry name" value="Winged helix-like DNA-binding domain superfamily/Winged helix DNA-binding domain"/>
    <property type="match status" value="1"/>
</dbReference>
<name>A0A4R3MGZ5_9FIRM</name>
<dbReference type="AlphaFoldDB" id="A0A4R3MGZ5"/>